<protein>
    <submittedName>
        <fullName evidence="1">Uncharacterized protein</fullName>
    </submittedName>
</protein>
<evidence type="ECO:0000313" key="1">
    <source>
        <dbReference type="EMBL" id="KAK3746479.1"/>
    </source>
</evidence>
<reference evidence="1" key="1">
    <citation type="journal article" date="2023" name="G3 (Bethesda)">
        <title>A reference genome for the long-term kleptoplast-retaining sea slug Elysia crispata morphotype clarki.</title>
        <authorList>
            <person name="Eastman K.E."/>
            <person name="Pendleton A.L."/>
            <person name="Shaikh M.A."/>
            <person name="Suttiyut T."/>
            <person name="Ogas R."/>
            <person name="Tomko P."/>
            <person name="Gavelis G."/>
            <person name="Widhalm J.R."/>
            <person name="Wisecaver J.H."/>
        </authorList>
    </citation>
    <scope>NUCLEOTIDE SEQUENCE</scope>
    <source>
        <strain evidence="1">ECLA1</strain>
    </source>
</reference>
<organism evidence="1 2">
    <name type="scientific">Elysia crispata</name>
    <name type="common">lettuce slug</name>
    <dbReference type="NCBI Taxonomy" id="231223"/>
    <lineage>
        <taxon>Eukaryota</taxon>
        <taxon>Metazoa</taxon>
        <taxon>Spiralia</taxon>
        <taxon>Lophotrochozoa</taxon>
        <taxon>Mollusca</taxon>
        <taxon>Gastropoda</taxon>
        <taxon>Heterobranchia</taxon>
        <taxon>Euthyneura</taxon>
        <taxon>Panpulmonata</taxon>
        <taxon>Sacoglossa</taxon>
        <taxon>Placobranchoidea</taxon>
        <taxon>Plakobranchidae</taxon>
        <taxon>Elysia</taxon>
    </lineage>
</organism>
<accession>A0AAE0YIU7</accession>
<proteinExistence type="predicted"/>
<comment type="caution">
    <text evidence="1">The sequence shown here is derived from an EMBL/GenBank/DDBJ whole genome shotgun (WGS) entry which is preliminary data.</text>
</comment>
<gene>
    <name evidence="1" type="ORF">RRG08_017487</name>
</gene>
<sequence>MNGVIGLDIKSLTQHAIRVHGQASCPSRLQNMWWTSDQSVWWRVARINNDLNIFRTTSDAIFSPAGKHPPPPHQVTRCSVDEITNEKKERFPKTFGDTKIAICHRPTILVWHLQTKKDLWMTEDFSLIACARYIVKLMEQLTLNHVCSRVDRVLNPILLLTVMEQLTLNHVCSRVDRVLNPILLLTVIRSEARSRVDRMLNPILLLTVIQSEARSRVDRMLNPILLLTVIQSEARSRVDRMLNPILLLTVIQSEARSRVDRMLNPILLLTVIQTEARSRVNRMLNPILSLTVEAEVSP</sequence>
<name>A0AAE0YIU7_9GAST</name>
<evidence type="ECO:0000313" key="2">
    <source>
        <dbReference type="Proteomes" id="UP001283361"/>
    </source>
</evidence>
<dbReference type="Proteomes" id="UP001283361">
    <property type="component" value="Unassembled WGS sequence"/>
</dbReference>
<dbReference type="AlphaFoldDB" id="A0AAE0YIU7"/>
<dbReference type="EMBL" id="JAWDGP010006142">
    <property type="protein sequence ID" value="KAK3746479.1"/>
    <property type="molecule type" value="Genomic_DNA"/>
</dbReference>
<keyword evidence="2" id="KW-1185">Reference proteome</keyword>